<gene>
    <name evidence="1" type="ORF">LCGC14_0375410</name>
</gene>
<name>A0A0F9T9W7_9ZZZZ</name>
<dbReference type="AlphaFoldDB" id="A0A0F9T9W7"/>
<sequence length="159" mass="17289">MLTVKVKDRDRGLKKLKRNLKNTGKHFVKVGIFGDSASEAHAGTQKSNVEIAGFQEFGTSRIPARSFIRATVDAEQNNIKKLQVKLGRNIIKSRTTEPQGLGLIGAFLQGAIQKRIQGGISPALSPKTIQRKGSSKTLIDTGQLVQSIAWAVERGKLKA</sequence>
<dbReference type="EMBL" id="LAZR01000301">
    <property type="protein sequence ID" value="KKN75984.1"/>
    <property type="molecule type" value="Genomic_DNA"/>
</dbReference>
<protein>
    <recommendedName>
        <fullName evidence="2">Neck protein</fullName>
    </recommendedName>
</protein>
<proteinExistence type="predicted"/>
<organism evidence="1">
    <name type="scientific">marine sediment metagenome</name>
    <dbReference type="NCBI Taxonomy" id="412755"/>
    <lineage>
        <taxon>unclassified sequences</taxon>
        <taxon>metagenomes</taxon>
        <taxon>ecological metagenomes</taxon>
    </lineage>
</organism>
<reference evidence="1" key="1">
    <citation type="journal article" date="2015" name="Nature">
        <title>Complex archaea that bridge the gap between prokaryotes and eukaryotes.</title>
        <authorList>
            <person name="Spang A."/>
            <person name="Saw J.H."/>
            <person name="Jorgensen S.L."/>
            <person name="Zaremba-Niedzwiedzka K."/>
            <person name="Martijn J."/>
            <person name="Lind A.E."/>
            <person name="van Eijk R."/>
            <person name="Schleper C."/>
            <person name="Guy L."/>
            <person name="Ettema T.J."/>
        </authorList>
    </citation>
    <scope>NUCLEOTIDE SEQUENCE</scope>
</reference>
<comment type="caution">
    <text evidence="1">The sequence shown here is derived from an EMBL/GenBank/DDBJ whole genome shotgun (WGS) entry which is preliminary data.</text>
</comment>
<evidence type="ECO:0008006" key="2">
    <source>
        <dbReference type="Google" id="ProtNLM"/>
    </source>
</evidence>
<accession>A0A0F9T9W7</accession>
<evidence type="ECO:0000313" key="1">
    <source>
        <dbReference type="EMBL" id="KKN75984.1"/>
    </source>
</evidence>